<accession>A0A2S3ZW07</accession>
<keyword evidence="2" id="KW-1185">Reference proteome</keyword>
<dbReference type="RefSeq" id="WP_103466169.1">
    <property type="nucleotide sequence ID" value="NZ_PPXC01000009.1"/>
</dbReference>
<dbReference type="EMBL" id="PPXC01000009">
    <property type="protein sequence ID" value="POH73077.1"/>
    <property type="molecule type" value="Genomic_DNA"/>
</dbReference>
<dbReference type="AlphaFoldDB" id="A0A2S3ZW07"/>
<gene>
    <name evidence="1" type="ORF">CVS27_13030</name>
</gene>
<dbReference type="InterPro" id="IPR025534">
    <property type="entry name" value="DUF4420"/>
</dbReference>
<evidence type="ECO:0000313" key="2">
    <source>
        <dbReference type="Proteomes" id="UP000237061"/>
    </source>
</evidence>
<comment type="caution">
    <text evidence="1">The sequence shown here is derived from an EMBL/GenBank/DDBJ whole genome shotgun (WGS) entry which is preliminary data.</text>
</comment>
<proteinExistence type="predicted"/>
<reference evidence="1 2" key="1">
    <citation type="submission" date="2018-01" db="EMBL/GenBank/DDBJ databases">
        <title>Arthrobacter sp. nov., from glaciers in China.</title>
        <authorList>
            <person name="Liu Q."/>
            <person name="Xin Y.-H."/>
        </authorList>
    </citation>
    <scope>NUCLEOTIDE SEQUENCE [LARGE SCALE GENOMIC DNA]</scope>
    <source>
        <strain evidence="1 2">HLT2-12-2</strain>
    </source>
</reference>
<name>A0A2S3ZW07_ARTGL</name>
<protein>
    <recommendedName>
        <fullName evidence="3">PD-(D/E)XK motif protein</fullName>
    </recommendedName>
</protein>
<organism evidence="1 2">
    <name type="scientific">Arthrobacter glacialis</name>
    <dbReference type="NCBI Taxonomy" id="1664"/>
    <lineage>
        <taxon>Bacteria</taxon>
        <taxon>Bacillati</taxon>
        <taxon>Actinomycetota</taxon>
        <taxon>Actinomycetes</taxon>
        <taxon>Micrococcales</taxon>
        <taxon>Micrococcaceae</taxon>
        <taxon>Arthrobacter</taxon>
    </lineage>
</organism>
<evidence type="ECO:0000313" key="1">
    <source>
        <dbReference type="EMBL" id="POH73077.1"/>
    </source>
</evidence>
<dbReference type="Proteomes" id="UP000237061">
    <property type="component" value="Unassembled WGS sequence"/>
</dbReference>
<dbReference type="Pfam" id="PF14390">
    <property type="entry name" value="DUF4420"/>
    <property type="match status" value="1"/>
</dbReference>
<evidence type="ECO:0008006" key="3">
    <source>
        <dbReference type="Google" id="ProtNLM"/>
    </source>
</evidence>
<sequence>MKHLDGLDLRSLFDSIDGSSISFGELSGLAVFDDASTIACRDSSGDSVILIACDNVEGSNLNRIEGAISTMGSRKYNVSVDGQIISGYFCSLSLSWRQPGLLGVFCSVVAGLVSTLSDEPAQSEVDQILLDYVRLLSRRDYATREVVLGLWGELRVIAQSSHPQKLFSAWRSDQRSLFDFVTDELKFEVKTTESSKDIHDFSHKQLTVDRDGSVIVSIGVISSNAGESLSDLIDAILSGLEFSDRRELIARVGETLGRSIEYLDEYKFVLRDQFGMRCVRSEYVPSLDISDIDSISNVRYSVDMSTCLIEFGFDLTTEQLDRLLHL</sequence>